<feature type="domain" description="DUF559" evidence="1">
    <location>
        <begin position="1"/>
        <end position="45"/>
    </location>
</feature>
<dbReference type="InterPro" id="IPR007569">
    <property type="entry name" value="DUF559"/>
</dbReference>
<keyword evidence="2" id="KW-0378">Hydrolase</keyword>
<evidence type="ECO:0000313" key="2">
    <source>
        <dbReference type="EMBL" id="PKQ28294.1"/>
    </source>
</evidence>
<proteinExistence type="predicted"/>
<evidence type="ECO:0000259" key="1">
    <source>
        <dbReference type="Pfam" id="PF04480"/>
    </source>
</evidence>
<dbReference type="Gene3D" id="3.40.960.10">
    <property type="entry name" value="VSR Endonuclease"/>
    <property type="match status" value="1"/>
</dbReference>
<feature type="non-terminal residue" evidence="2">
    <location>
        <position position="1"/>
    </location>
</feature>
<organism evidence="2 3">
    <name type="scientific">Candidatus Anoxymicrobium japonicum</name>
    <dbReference type="NCBI Taxonomy" id="2013648"/>
    <lineage>
        <taxon>Bacteria</taxon>
        <taxon>Bacillati</taxon>
        <taxon>Actinomycetota</taxon>
        <taxon>Candidatus Geothermincolia</taxon>
        <taxon>Candidatus Geothermincolales</taxon>
        <taxon>Candidatus Anoxymicrobiaceae</taxon>
        <taxon>Candidatus Anoxymicrobium</taxon>
    </lineage>
</organism>
<keyword evidence="2" id="KW-0540">Nuclease</keyword>
<dbReference type="EMBL" id="PHEX01000022">
    <property type="protein sequence ID" value="PKQ28294.1"/>
    <property type="molecule type" value="Genomic_DNA"/>
</dbReference>
<accession>A0A2N3G6S5</accession>
<dbReference type="GO" id="GO:0004519">
    <property type="term" value="F:endonuclease activity"/>
    <property type="evidence" value="ECO:0007669"/>
    <property type="project" value="UniProtKB-KW"/>
</dbReference>
<evidence type="ECO:0000313" key="3">
    <source>
        <dbReference type="Proteomes" id="UP000233654"/>
    </source>
</evidence>
<dbReference type="Pfam" id="PF04480">
    <property type="entry name" value="DUF559"/>
    <property type="match status" value="1"/>
</dbReference>
<protein>
    <submittedName>
        <fullName evidence="2">Endonuclease</fullName>
    </submittedName>
</protein>
<comment type="caution">
    <text evidence="2">The sequence shown here is derived from an EMBL/GenBank/DDBJ whole genome shotgun (WGS) entry which is preliminary data.</text>
</comment>
<reference evidence="2 3" key="1">
    <citation type="journal article" date="2017" name="ISME J.">
        <title>Potential for microbial H2 and metal transformations associated with novel bacteria and archaea in deep terrestrial subsurface sediments.</title>
        <authorList>
            <person name="Hernsdorf A.W."/>
            <person name="Amano Y."/>
            <person name="Miyakawa K."/>
            <person name="Ise K."/>
            <person name="Suzuki Y."/>
            <person name="Anantharaman K."/>
            <person name="Probst A."/>
            <person name="Burstein D."/>
            <person name="Thomas B.C."/>
            <person name="Banfield J.F."/>
        </authorList>
    </citation>
    <scope>NUCLEOTIDE SEQUENCE [LARGE SCALE GENOMIC DNA]</scope>
    <source>
        <strain evidence="2">HGW-Actinobacteria-3</strain>
    </source>
</reference>
<sequence>HAEQIEYDQKRTMRLNRLGIEVIRYTNQEVLSTLDGVYSDLLEKIKFRQRTP</sequence>
<keyword evidence="2" id="KW-0255">Endonuclease</keyword>
<gene>
    <name evidence="2" type="ORF">CVT63_03430</name>
</gene>
<dbReference type="AlphaFoldDB" id="A0A2N3G6S5"/>
<dbReference type="Proteomes" id="UP000233654">
    <property type="component" value="Unassembled WGS sequence"/>
</dbReference>
<name>A0A2N3G6S5_9ACTN</name>